<protein>
    <submittedName>
        <fullName evidence="1">Aspergillopepsin-2</fullName>
    </submittedName>
</protein>
<sequence>MRLSFLLNNALFVTAIFARPSTLAERQARRRAARFRGSQPLIALDTKEKEHIADGNNTVHVEYSSNWSGAALTSPPSGQTFNGVSGRFTVPKPTKGTGSASSWSASVWAGIDGYTCDDGILQAGADFTISSSGAVSYDAWYEWYPDYAHDFSNFAVSAGDIIAVSIVASSSSKGTVTLTNESTGKSVSKTLSAPNSSATLGGQSAEWIVEDFQENNSLVPMAGFSTVTFTNCVATTSSESLDLSGATVIDIRQNDRVLTDVTIESSSSVEIQYV</sequence>
<name>A0ACC8ENP5_9PEZI</name>
<organism evidence="1 2">
    <name type="scientific">Cenococcum geophilum 1.58</name>
    <dbReference type="NCBI Taxonomy" id="794803"/>
    <lineage>
        <taxon>Eukaryota</taxon>
        <taxon>Fungi</taxon>
        <taxon>Dikarya</taxon>
        <taxon>Ascomycota</taxon>
        <taxon>Pezizomycotina</taxon>
        <taxon>Dothideomycetes</taxon>
        <taxon>Pleosporomycetidae</taxon>
        <taxon>Gloniales</taxon>
        <taxon>Gloniaceae</taxon>
        <taxon>Cenococcum</taxon>
    </lineage>
</organism>
<evidence type="ECO:0000313" key="2">
    <source>
        <dbReference type="Proteomes" id="UP000250078"/>
    </source>
</evidence>
<gene>
    <name evidence="1" type="ORF">K441DRAFT_669837</name>
</gene>
<evidence type="ECO:0000313" key="1">
    <source>
        <dbReference type="EMBL" id="OCK87921.1"/>
    </source>
</evidence>
<accession>A0ACC8ENP5</accession>
<dbReference type="Proteomes" id="UP000250078">
    <property type="component" value="Unassembled WGS sequence"/>
</dbReference>
<proteinExistence type="predicted"/>
<reference evidence="1 2" key="1">
    <citation type="journal article" date="2016" name="Nat. Commun.">
        <title>Ectomycorrhizal ecology is imprinted in the genome of the dominant symbiotic fungus Cenococcum geophilum.</title>
        <authorList>
            <consortium name="DOE Joint Genome Institute"/>
            <person name="Peter M."/>
            <person name="Kohler A."/>
            <person name="Ohm R.A."/>
            <person name="Kuo A."/>
            <person name="Krutzmann J."/>
            <person name="Morin E."/>
            <person name="Arend M."/>
            <person name="Barry K.W."/>
            <person name="Binder M."/>
            <person name="Choi C."/>
            <person name="Clum A."/>
            <person name="Copeland A."/>
            <person name="Grisel N."/>
            <person name="Haridas S."/>
            <person name="Kipfer T."/>
            <person name="LaButti K."/>
            <person name="Lindquist E."/>
            <person name="Lipzen A."/>
            <person name="Maire R."/>
            <person name="Meier B."/>
            <person name="Mihaltcheva S."/>
            <person name="Molinier V."/>
            <person name="Murat C."/>
            <person name="Poggeler S."/>
            <person name="Quandt C.A."/>
            <person name="Sperisen C."/>
            <person name="Tritt A."/>
            <person name="Tisserant E."/>
            <person name="Crous P.W."/>
            <person name="Henrissat B."/>
            <person name="Nehls U."/>
            <person name="Egli S."/>
            <person name="Spatafora J.W."/>
            <person name="Grigoriev I.V."/>
            <person name="Martin F.M."/>
        </authorList>
    </citation>
    <scope>NUCLEOTIDE SEQUENCE [LARGE SCALE GENOMIC DNA]</scope>
    <source>
        <strain evidence="1 2">1.58</strain>
    </source>
</reference>
<dbReference type="EMBL" id="KV748252">
    <property type="protein sequence ID" value="OCK87921.1"/>
    <property type="molecule type" value="Genomic_DNA"/>
</dbReference>
<keyword evidence="2" id="KW-1185">Reference proteome</keyword>